<organism evidence="5 6">
    <name type="scientific">Brassica cretica</name>
    <name type="common">Mustard</name>
    <dbReference type="NCBI Taxonomy" id="69181"/>
    <lineage>
        <taxon>Eukaryota</taxon>
        <taxon>Viridiplantae</taxon>
        <taxon>Streptophyta</taxon>
        <taxon>Embryophyta</taxon>
        <taxon>Tracheophyta</taxon>
        <taxon>Spermatophyta</taxon>
        <taxon>Magnoliopsida</taxon>
        <taxon>eudicotyledons</taxon>
        <taxon>Gunneridae</taxon>
        <taxon>Pentapetalae</taxon>
        <taxon>rosids</taxon>
        <taxon>malvids</taxon>
        <taxon>Brassicales</taxon>
        <taxon>Brassicaceae</taxon>
        <taxon>Brassiceae</taxon>
        <taxon>Brassica</taxon>
    </lineage>
</organism>
<dbReference type="SUPFAM" id="SSF57850">
    <property type="entry name" value="RING/U-box"/>
    <property type="match status" value="1"/>
</dbReference>
<dbReference type="PROSITE" id="PS51698">
    <property type="entry name" value="U_BOX"/>
    <property type="match status" value="1"/>
</dbReference>
<dbReference type="GO" id="GO:0004842">
    <property type="term" value="F:ubiquitin-protein transferase activity"/>
    <property type="evidence" value="ECO:0007669"/>
    <property type="project" value="InterPro"/>
</dbReference>
<comment type="caution">
    <text evidence="5">The sequence shown here is derived from an EMBL/GenBank/DDBJ whole genome shotgun (WGS) entry which is preliminary data.</text>
</comment>
<comment type="pathway">
    <text evidence="1">Protein modification; protein ubiquitination.</text>
</comment>
<evidence type="ECO:0000313" key="5">
    <source>
        <dbReference type="EMBL" id="KAF3573279.1"/>
    </source>
</evidence>
<reference evidence="5" key="1">
    <citation type="submission" date="2019-12" db="EMBL/GenBank/DDBJ databases">
        <title>Genome sequencing and annotation of Brassica cretica.</title>
        <authorList>
            <person name="Studholme D.J."/>
            <person name="Sarris P."/>
        </authorList>
    </citation>
    <scope>NUCLEOTIDE SEQUENCE</scope>
    <source>
        <strain evidence="5">PFS-109/04</strain>
        <tissue evidence="5">Leaf</tissue>
    </source>
</reference>
<dbReference type="AlphaFoldDB" id="A0A8S9RKG6"/>
<evidence type="ECO:0000259" key="4">
    <source>
        <dbReference type="PROSITE" id="PS51698"/>
    </source>
</evidence>
<keyword evidence="3" id="KW-0833">Ubl conjugation pathway</keyword>
<keyword evidence="2" id="KW-0808">Transferase</keyword>
<evidence type="ECO:0000256" key="1">
    <source>
        <dbReference type="ARBA" id="ARBA00004906"/>
    </source>
</evidence>
<evidence type="ECO:0000256" key="3">
    <source>
        <dbReference type="ARBA" id="ARBA00022786"/>
    </source>
</evidence>
<dbReference type="InterPro" id="IPR003613">
    <property type="entry name" value="Ubox_domain"/>
</dbReference>
<accession>A0A8S9RKG6</accession>
<evidence type="ECO:0000256" key="2">
    <source>
        <dbReference type="ARBA" id="ARBA00022679"/>
    </source>
</evidence>
<name>A0A8S9RKG6_BRACR</name>
<dbReference type="InterPro" id="IPR013083">
    <property type="entry name" value="Znf_RING/FYVE/PHD"/>
</dbReference>
<dbReference type="Proteomes" id="UP000712600">
    <property type="component" value="Unassembled WGS sequence"/>
</dbReference>
<sequence length="106" mass="11740">MREPRVAADGFTYGDGALREWLHDGHETSPVTKLQILSLPTITLSLTTPMVYYFALQVYTIPAQHLNSTWSSPLSTTSASTTTSSTASWHTSYMNAWFHRSKAAST</sequence>
<dbReference type="GO" id="GO:0016567">
    <property type="term" value="P:protein ubiquitination"/>
    <property type="evidence" value="ECO:0007669"/>
    <property type="project" value="InterPro"/>
</dbReference>
<protein>
    <recommendedName>
        <fullName evidence="4">U-box domain-containing protein</fullName>
    </recommendedName>
</protein>
<gene>
    <name evidence="5" type="ORF">F2Q69_00063926</name>
</gene>
<proteinExistence type="predicted"/>
<evidence type="ECO:0000313" key="6">
    <source>
        <dbReference type="Proteomes" id="UP000712600"/>
    </source>
</evidence>
<feature type="domain" description="U-box" evidence="4">
    <location>
        <begin position="1"/>
        <end position="59"/>
    </location>
</feature>
<dbReference type="Gene3D" id="3.30.40.10">
    <property type="entry name" value="Zinc/RING finger domain, C3HC4 (zinc finger)"/>
    <property type="match status" value="1"/>
</dbReference>
<dbReference type="EMBL" id="QGKX02000095">
    <property type="protein sequence ID" value="KAF3573279.1"/>
    <property type="molecule type" value="Genomic_DNA"/>
</dbReference>